<evidence type="ECO:0000313" key="1">
    <source>
        <dbReference type="EMBL" id="KAK3069434.1"/>
    </source>
</evidence>
<sequence>MGILDSPSTWLIAALVLPLSIVVYNLYFHPLSRVPGPIYAAISPLWLYLESYLGTEASSIDALHARYGPVVRVAPDEVDISDGAALAPIYTDKGGFFKAQCYKNFDIDGHPTIFSELNPAERIQRAKAVVNMFSTSSIRAGNDIIKECVDRMVDRMESEARGGKVVNLLNLTRSLALDAVSAYLFGKGYNGIQEEKLSAGEFVDTFVAVGRFFYLPNWVFTLVEEASARMDRNKAHVEKSMQTVDEFVGALVDEASEEDPTYQGRMLKAGISNHETKAQCKDLMFAGTDSTGMNLATICWYLAKWPDV</sequence>
<gene>
    <name evidence="1" type="ORF">LTS18_000330</name>
</gene>
<name>A0ACC3DGD5_9PEZI</name>
<dbReference type="EMBL" id="JAWDJW010005109">
    <property type="protein sequence ID" value="KAK3069434.1"/>
    <property type="molecule type" value="Genomic_DNA"/>
</dbReference>
<comment type="caution">
    <text evidence="1">The sequence shown here is derived from an EMBL/GenBank/DDBJ whole genome shotgun (WGS) entry which is preliminary data.</text>
</comment>
<accession>A0ACC3DGD5</accession>
<keyword evidence="2" id="KW-1185">Reference proteome</keyword>
<organism evidence="1 2">
    <name type="scientific">Coniosporium uncinatum</name>
    <dbReference type="NCBI Taxonomy" id="93489"/>
    <lineage>
        <taxon>Eukaryota</taxon>
        <taxon>Fungi</taxon>
        <taxon>Dikarya</taxon>
        <taxon>Ascomycota</taxon>
        <taxon>Pezizomycotina</taxon>
        <taxon>Dothideomycetes</taxon>
        <taxon>Dothideomycetes incertae sedis</taxon>
        <taxon>Coniosporium</taxon>
    </lineage>
</organism>
<dbReference type="Proteomes" id="UP001186974">
    <property type="component" value="Unassembled WGS sequence"/>
</dbReference>
<proteinExistence type="predicted"/>
<reference evidence="1" key="1">
    <citation type="submission" date="2024-09" db="EMBL/GenBank/DDBJ databases">
        <title>Black Yeasts Isolated from many extreme environments.</title>
        <authorList>
            <person name="Coleine C."/>
            <person name="Stajich J.E."/>
            <person name="Selbmann L."/>
        </authorList>
    </citation>
    <scope>NUCLEOTIDE SEQUENCE</scope>
    <source>
        <strain evidence="1">CCFEE 5737</strain>
    </source>
</reference>
<evidence type="ECO:0000313" key="2">
    <source>
        <dbReference type="Proteomes" id="UP001186974"/>
    </source>
</evidence>
<protein>
    <submittedName>
        <fullName evidence="1">Uncharacterized protein</fullName>
    </submittedName>
</protein>